<evidence type="ECO:0008006" key="5">
    <source>
        <dbReference type="Google" id="ProtNLM"/>
    </source>
</evidence>
<feature type="signal peptide" evidence="2">
    <location>
        <begin position="1"/>
        <end position="18"/>
    </location>
</feature>
<evidence type="ECO:0000256" key="2">
    <source>
        <dbReference type="SAM" id="SignalP"/>
    </source>
</evidence>
<dbReference type="Proteomes" id="UP000199612">
    <property type="component" value="Unassembled WGS sequence"/>
</dbReference>
<evidence type="ECO:0000313" key="3">
    <source>
        <dbReference type="EMBL" id="SFB96040.1"/>
    </source>
</evidence>
<keyword evidence="4" id="KW-1185">Reference proteome</keyword>
<dbReference type="RefSeq" id="WP_091528262.1">
    <property type="nucleotide sequence ID" value="NZ_FOLT01000002.1"/>
</dbReference>
<evidence type="ECO:0000256" key="1">
    <source>
        <dbReference type="SAM" id="MobiDB-lite"/>
    </source>
</evidence>
<organism evidence="3 4">
    <name type="scientific">Alkalibacterium subtropicum</name>
    <dbReference type="NCBI Taxonomy" id="753702"/>
    <lineage>
        <taxon>Bacteria</taxon>
        <taxon>Bacillati</taxon>
        <taxon>Bacillota</taxon>
        <taxon>Bacilli</taxon>
        <taxon>Lactobacillales</taxon>
        <taxon>Carnobacteriaceae</taxon>
        <taxon>Alkalibacterium</taxon>
    </lineage>
</organism>
<protein>
    <recommendedName>
        <fullName evidence="5">Lipoprotein</fullName>
    </recommendedName>
</protein>
<name>A0A1I1FG51_9LACT</name>
<dbReference type="PROSITE" id="PS51257">
    <property type="entry name" value="PROKAR_LIPOPROTEIN"/>
    <property type="match status" value="1"/>
</dbReference>
<feature type="compositionally biased region" description="Acidic residues" evidence="1">
    <location>
        <begin position="23"/>
        <end position="51"/>
    </location>
</feature>
<feature type="chain" id="PRO_5039039000" description="Lipoprotein" evidence="2">
    <location>
        <begin position="19"/>
        <end position="178"/>
    </location>
</feature>
<sequence length="178" mass="19229">MDYKKLVSLLAVSSFALAGCETEEAEDVEQSVEDVADETEDAVEEGADEAEQSAHDIIDDIGSDLDYTSPIELTVSGGSWSQDGYVFTPENGEATVSGLAEGNEEVEEIFAFVIQDGEVVEKPEVTEGEFTFTASAADTEQQYQIGVADEDLWEVGDEADAEELVRFENVIIPANEAE</sequence>
<evidence type="ECO:0000313" key="4">
    <source>
        <dbReference type="Proteomes" id="UP000199612"/>
    </source>
</evidence>
<feature type="region of interest" description="Disordered" evidence="1">
    <location>
        <begin position="23"/>
        <end position="54"/>
    </location>
</feature>
<gene>
    <name evidence="3" type="ORF">SAMN04488102_10215</name>
</gene>
<dbReference type="OrthoDB" id="2165438at2"/>
<accession>A0A1I1FG51</accession>
<proteinExistence type="predicted"/>
<reference evidence="4" key="1">
    <citation type="submission" date="2016-10" db="EMBL/GenBank/DDBJ databases">
        <authorList>
            <person name="Varghese N."/>
            <person name="Submissions S."/>
        </authorList>
    </citation>
    <scope>NUCLEOTIDE SEQUENCE [LARGE SCALE GENOMIC DNA]</scope>
    <source>
        <strain evidence="4">DSM 23664</strain>
    </source>
</reference>
<keyword evidence="2" id="KW-0732">Signal</keyword>
<dbReference type="AlphaFoldDB" id="A0A1I1FG51"/>
<dbReference type="EMBL" id="FOLT01000002">
    <property type="protein sequence ID" value="SFB96040.1"/>
    <property type="molecule type" value="Genomic_DNA"/>
</dbReference>